<proteinExistence type="predicted"/>
<dbReference type="Proteomes" id="UP000324222">
    <property type="component" value="Unassembled WGS sequence"/>
</dbReference>
<dbReference type="EMBL" id="VSRR010027735">
    <property type="protein sequence ID" value="MPC68377.1"/>
    <property type="molecule type" value="Genomic_DNA"/>
</dbReference>
<evidence type="ECO:0000313" key="1">
    <source>
        <dbReference type="EMBL" id="MPC68377.1"/>
    </source>
</evidence>
<dbReference type="AlphaFoldDB" id="A0A5B7HGG4"/>
<keyword evidence="2" id="KW-1185">Reference proteome</keyword>
<gene>
    <name evidence="1" type="ORF">E2C01_062577</name>
</gene>
<reference evidence="1 2" key="1">
    <citation type="submission" date="2019-05" db="EMBL/GenBank/DDBJ databases">
        <title>Another draft genome of Portunus trituberculatus and its Hox gene families provides insights of decapod evolution.</title>
        <authorList>
            <person name="Jeong J.-H."/>
            <person name="Song I."/>
            <person name="Kim S."/>
            <person name="Choi T."/>
            <person name="Kim D."/>
            <person name="Ryu S."/>
            <person name="Kim W."/>
        </authorList>
    </citation>
    <scope>NUCLEOTIDE SEQUENCE [LARGE SCALE GENOMIC DNA]</scope>
    <source>
        <tissue evidence="1">Muscle</tissue>
    </source>
</reference>
<comment type="caution">
    <text evidence="1">The sequence shown here is derived from an EMBL/GenBank/DDBJ whole genome shotgun (WGS) entry which is preliminary data.</text>
</comment>
<evidence type="ECO:0000313" key="2">
    <source>
        <dbReference type="Proteomes" id="UP000324222"/>
    </source>
</evidence>
<name>A0A5B7HGG4_PORTR</name>
<accession>A0A5B7HGG4</accession>
<organism evidence="1 2">
    <name type="scientific">Portunus trituberculatus</name>
    <name type="common">Swimming crab</name>
    <name type="synonym">Neptunus trituberculatus</name>
    <dbReference type="NCBI Taxonomy" id="210409"/>
    <lineage>
        <taxon>Eukaryota</taxon>
        <taxon>Metazoa</taxon>
        <taxon>Ecdysozoa</taxon>
        <taxon>Arthropoda</taxon>
        <taxon>Crustacea</taxon>
        <taxon>Multicrustacea</taxon>
        <taxon>Malacostraca</taxon>
        <taxon>Eumalacostraca</taxon>
        <taxon>Eucarida</taxon>
        <taxon>Decapoda</taxon>
        <taxon>Pleocyemata</taxon>
        <taxon>Brachyura</taxon>
        <taxon>Eubrachyura</taxon>
        <taxon>Portunoidea</taxon>
        <taxon>Portunidae</taxon>
        <taxon>Portuninae</taxon>
        <taxon>Portunus</taxon>
    </lineage>
</organism>
<sequence>MDILWLGQPLETQIPDLFLYSKSSLYCRHHIIRGENNVVADHLSKKDQVISTVWLFHQSVCDSLWKVWGCLLVDLFATRMNYRLTNFVFPFPDTMANATVFLFPDTMAIATVFPFSDTMAIATDALFF</sequence>
<protein>
    <submittedName>
        <fullName evidence="1">Uncharacterized protein</fullName>
    </submittedName>
</protein>